<dbReference type="AlphaFoldDB" id="A0A4Y2NU53"/>
<protein>
    <submittedName>
        <fullName evidence="1">Uncharacterized protein</fullName>
    </submittedName>
</protein>
<proteinExistence type="predicted"/>
<dbReference type="Proteomes" id="UP000499080">
    <property type="component" value="Unassembled WGS sequence"/>
</dbReference>
<name>A0A4Y2NU53_ARAVE</name>
<accession>A0A4Y2NU53</accession>
<dbReference type="EMBL" id="BGPR01009918">
    <property type="protein sequence ID" value="GBN43108.1"/>
    <property type="molecule type" value="Genomic_DNA"/>
</dbReference>
<evidence type="ECO:0000313" key="1">
    <source>
        <dbReference type="EMBL" id="GBN43108.1"/>
    </source>
</evidence>
<reference evidence="1 2" key="1">
    <citation type="journal article" date="2019" name="Sci. Rep.">
        <title>Orb-weaving spider Araneus ventricosus genome elucidates the spidroin gene catalogue.</title>
        <authorList>
            <person name="Kono N."/>
            <person name="Nakamura H."/>
            <person name="Ohtoshi R."/>
            <person name="Moran D.A.P."/>
            <person name="Shinohara A."/>
            <person name="Yoshida Y."/>
            <person name="Fujiwara M."/>
            <person name="Mori M."/>
            <person name="Tomita M."/>
            <person name="Arakawa K."/>
        </authorList>
    </citation>
    <scope>NUCLEOTIDE SEQUENCE [LARGE SCALE GENOMIC DNA]</scope>
</reference>
<evidence type="ECO:0000313" key="2">
    <source>
        <dbReference type="Proteomes" id="UP000499080"/>
    </source>
</evidence>
<gene>
    <name evidence="1" type="ORF">AVEN_100028_1</name>
</gene>
<sequence length="125" mass="14506">MFVPVLQQCQKVALKQLEERQIKQNKGKSLVDQINLGYNMWVLARFRAITREHCQFHDEKTLRVELERKMRSSKKVRSTSHIKSARGCGYGVTIRSCIHHGGFIRTKQEDHPDAIEKPVDFSVEA</sequence>
<comment type="caution">
    <text evidence="1">The sequence shown here is derived from an EMBL/GenBank/DDBJ whole genome shotgun (WGS) entry which is preliminary data.</text>
</comment>
<organism evidence="1 2">
    <name type="scientific">Araneus ventricosus</name>
    <name type="common">Orbweaver spider</name>
    <name type="synonym">Epeira ventricosa</name>
    <dbReference type="NCBI Taxonomy" id="182803"/>
    <lineage>
        <taxon>Eukaryota</taxon>
        <taxon>Metazoa</taxon>
        <taxon>Ecdysozoa</taxon>
        <taxon>Arthropoda</taxon>
        <taxon>Chelicerata</taxon>
        <taxon>Arachnida</taxon>
        <taxon>Araneae</taxon>
        <taxon>Araneomorphae</taxon>
        <taxon>Entelegynae</taxon>
        <taxon>Araneoidea</taxon>
        <taxon>Araneidae</taxon>
        <taxon>Araneus</taxon>
    </lineage>
</organism>
<keyword evidence="2" id="KW-1185">Reference proteome</keyword>